<dbReference type="eggNOG" id="COG2082">
    <property type="taxonomic scope" value="Bacteria"/>
</dbReference>
<dbReference type="Gene3D" id="3.40.50.10230">
    <property type="entry name" value="Cobalamin biosynthesis CobH/CbiC, precorrin-8X methylmutase"/>
    <property type="match status" value="1"/>
</dbReference>
<dbReference type="InterPro" id="IPR003722">
    <property type="entry name" value="Cbl_synth_CobH/CbiC"/>
</dbReference>
<feature type="domain" description="Cobalamin biosynthesis precorrin-8X methylmutase CobH/CbiC" evidence="5">
    <location>
        <begin position="7"/>
        <end position="197"/>
    </location>
</feature>
<dbReference type="PANTHER" id="PTHR43588">
    <property type="entry name" value="COBALT-PRECORRIN-8 METHYLMUTASE"/>
    <property type="match status" value="1"/>
</dbReference>
<dbReference type="EC" id="5.4.1.2" evidence="6"/>
<reference evidence="6 7" key="1">
    <citation type="submission" date="2013-05" db="EMBL/GenBank/DDBJ databases">
        <title>Draft genome sequence of Rubidibacter lacunae KORDI 51-2.</title>
        <authorList>
            <person name="Choi D.H."/>
            <person name="Noh J.H."/>
            <person name="Kwon K.-K."/>
            <person name="Lee J.-H."/>
            <person name="Ryu J.-Y."/>
        </authorList>
    </citation>
    <scope>NUCLEOTIDE SEQUENCE [LARGE SCALE GENOMIC DNA]</scope>
    <source>
        <strain evidence="6 7">KORDI 51-2</strain>
    </source>
</reference>
<protein>
    <submittedName>
        <fullName evidence="6">Precorrin isomerase</fullName>
        <ecNumber evidence="6">5.4.1.2</ecNumber>
    </submittedName>
</protein>
<dbReference type="OrthoDB" id="9780708at2"/>
<dbReference type="RefSeq" id="WP_022605184.1">
    <property type="nucleotide sequence ID" value="NZ_ASSJ01000022.1"/>
</dbReference>
<name>U5DNB7_9CHRO</name>
<dbReference type="PATRIC" id="fig|582515.4.peg.1064"/>
<evidence type="ECO:0000259" key="5">
    <source>
        <dbReference type="Pfam" id="PF02570"/>
    </source>
</evidence>
<sequence length="208" mass="22686">MDWHAVEARILSEIDRKIGEHSLSPAEYEIVRRIIAETADFDYLSALYFSERALQAGAAALAARSTIVVDVPTIQVGVAPHLQQTFANPIYCAADTLTRRHQEKIGQPIAAGMRKLSQRYPEGIFVVGRDSMALTVLLKAIASESIRPALVICTLPTFVNVKDLKKQLCELLIPTICTLSSKGGRLVAGAILSGLIDLAWQAYRQDAG</sequence>
<keyword evidence="4 6" id="KW-0413">Isomerase</keyword>
<evidence type="ECO:0000256" key="2">
    <source>
        <dbReference type="ARBA" id="ARBA00009774"/>
    </source>
</evidence>
<dbReference type="Proteomes" id="UP000016960">
    <property type="component" value="Unassembled WGS sequence"/>
</dbReference>
<dbReference type="AlphaFoldDB" id="U5DNB7"/>
<dbReference type="PANTHER" id="PTHR43588:SF1">
    <property type="entry name" value="COBALT-PRECORRIN-8 METHYLMUTASE"/>
    <property type="match status" value="1"/>
</dbReference>
<evidence type="ECO:0000313" key="7">
    <source>
        <dbReference type="Proteomes" id="UP000016960"/>
    </source>
</evidence>
<evidence type="ECO:0000313" key="6">
    <source>
        <dbReference type="EMBL" id="ERN42362.1"/>
    </source>
</evidence>
<keyword evidence="3" id="KW-0169">Cobalamin biosynthesis</keyword>
<evidence type="ECO:0000256" key="3">
    <source>
        <dbReference type="ARBA" id="ARBA00022573"/>
    </source>
</evidence>
<evidence type="ECO:0000256" key="4">
    <source>
        <dbReference type="ARBA" id="ARBA00023235"/>
    </source>
</evidence>
<dbReference type="GO" id="GO:0016993">
    <property type="term" value="F:precorrin-8X methylmutase activity"/>
    <property type="evidence" value="ECO:0007669"/>
    <property type="project" value="InterPro"/>
</dbReference>
<dbReference type="UniPathway" id="UPA00148"/>
<dbReference type="EMBL" id="ASSJ01000022">
    <property type="protein sequence ID" value="ERN42362.1"/>
    <property type="molecule type" value="Genomic_DNA"/>
</dbReference>
<evidence type="ECO:0000256" key="1">
    <source>
        <dbReference type="ARBA" id="ARBA00004953"/>
    </source>
</evidence>
<proteinExistence type="inferred from homology"/>
<gene>
    <name evidence="6" type="ORF">KR51_00009530</name>
</gene>
<keyword evidence="7" id="KW-1185">Reference proteome</keyword>
<dbReference type="InterPro" id="IPR036588">
    <property type="entry name" value="CobH/CbiC_sf"/>
</dbReference>
<dbReference type="Pfam" id="PF02570">
    <property type="entry name" value="CbiC"/>
    <property type="match status" value="1"/>
</dbReference>
<comment type="pathway">
    <text evidence="1">Cofactor biosynthesis; adenosylcobalamin biosynthesis.</text>
</comment>
<dbReference type="GO" id="GO:0009236">
    <property type="term" value="P:cobalamin biosynthetic process"/>
    <property type="evidence" value="ECO:0007669"/>
    <property type="project" value="UniProtKB-UniPathway"/>
</dbReference>
<comment type="caution">
    <text evidence="6">The sequence shown here is derived from an EMBL/GenBank/DDBJ whole genome shotgun (WGS) entry which is preliminary data.</text>
</comment>
<dbReference type="InParanoid" id="U5DNB7"/>
<dbReference type="SUPFAM" id="SSF63965">
    <property type="entry name" value="Precorrin-8X methylmutase CbiC/CobH"/>
    <property type="match status" value="1"/>
</dbReference>
<organism evidence="6 7">
    <name type="scientific">Rubidibacter lacunae KORDI 51-2</name>
    <dbReference type="NCBI Taxonomy" id="582515"/>
    <lineage>
        <taxon>Bacteria</taxon>
        <taxon>Bacillati</taxon>
        <taxon>Cyanobacteriota</taxon>
        <taxon>Cyanophyceae</taxon>
        <taxon>Oscillatoriophycideae</taxon>
        <taxon>Chroococcales</taxon>
        <taxon>Aphanothecaceae</taxon>
        <taxon>Rubidibacter</taxon>
    </lineage>
</organism>
<accession>U5DNB7</accession>
<dbReference type="STRING" id="582515.KR51_00009530"/>
<comment type="similarity">
    <text evidence="2">Belongs to the CobH/CbiC family.</text>
</comment>